<dbReference type="EMBL" id="MKEK01000001">
    <property type="protein sequence ID" value="OEY70321.1"/>
    <property type="molecule type" value="Genomic_DNA"/>
</dbReference>
<dbReference type="OrthoDB" id="9799173at2"/>
<dbReference type="AlphaFoldDB" id="A0A1E7Q8A2"/>
<keyword evidence="3" id="KW-1185">Reference proteome</keyword>
<evidence type="ECO:0000313" key="3">
    <source>
        <dbReference type="Proteomes" id="UP000242258"/>
    </source>
</evidence>
<evidence type="ECO:0000313" key="2">
    <source>
        <dbReference type="EMBL" id="OEY70321.1"/>
    </source>
</evidence>
<reference evidence="3" key="1">
    <citation type="submission" date="2016-09" db="EMBL/GenBank/DDBJ databases">
        <authorList>
            <person name="Wan X."/>
            <person name="Hou S."/>
        </authorList>
    </citation>
    <scope>NUCLEOTIDE SEQUENCE [LARGE SCALE GENOMIC DNA]</scope>
    <source>
        <strain evidence="3">KH87</strain>
    </source>
</reference>
<proteinExistence type="predicted"/>
<dbReference type="RefSeq" id="WP_070049875.1">
    <property type="nucleotide sequence ID" value="NZ_CBCSDO010000008.1"/>
</dbReference>
<comment type="caution">
    <text evidence="2">The sequence shown here is derived from an EMBL/GenBank/DDBJ whole genome shotgun (WGS) entry which is preliminary data.</text>
</comment>
<dbReference type="Proteomes" id="UP000242258">
    <property type="component" value="Unassembled WGS sequence"/>
</dbReference>
<dbReference type="Pfam" id="PF13274">
    <property type="entry name" value="SocA_Panacea"/>
    <property type="match status" value="1"/>
</dbReference>
<protein>
    <recommendedName>
        <fullName evidence="1">Antitoxin SocA-like Panacea domain-containing protein</fullName>
    </recommendedName>
</protein>
<sequence length="193" mass="22116">MVSNIEVAKAILYYSGTNGKPLSKLALMKLVYYCQGYYLGAFNKPMFQEPICAWKLGPVCPNLYQEYPTGDAYIAPPPNDTFFSELSLSVIDVVKFVVDKFTDITPYQLVAKTHTESPWLNHVNPTDNKWDNKEITHDELQAFFQDEIKNMYDQQFAKILDRVDQQAKTIELPATVKGKDAFKAWIFEQAQVL</sequence>
<name>A0A1E7Q8A2_9GAMM</name>
<feature type="domain" description="Antitoxin SocA-like Panacea" evidence="1">
    <location>
        <begin position="27"/>
        <end position="119"/>
    </location>
</feature>
<dbReference type="InterPro" id="IPR025272">
    <property type="entry name" value="SocA_Panacea"/>
</dbReference>
<evidence type="ECO:0000259" key="1">
    <source>
        <dbReference type="Pfam" id="PF13274"/>
    </source>
</evidence>
<accession>A0A1E7Q8A2</accession>
<organism evidence="2 3">
    <name type="scientific">Rheinheimera salexigens</name>
    <dbReference type="NCBI Taxonomy" id="1628148"/>
    <lineage>
        <taxon>Bacteria</taxon>
        <taxon>Pseudomonadati</taxon>
        <taxon>Pseudomonadota</taxon>
        <taxon>Gammaproteobacteria</taxon>
        <taxon>Chromatiales</taxon>
        <taxon>Chromatiaceae</taxon>
        <taxon>Rheinheimera</taxon>
    </lineage>
</organism>
<gene>
    <name evidence="2" type="ORF">BI198_12640</name>
</gene>